<comment type="caution">
    <text evidence="9">The sequence shown here is derived from an EMBL/GenBank/DDBJ whole genome shotgun (WGS) entry which is preliminary data.</text>
</comment>
<dbReference type="Gene3D" id="1.10.287.950">
    <property type="entry name" value="Methyl-accepting chemotaxis protein"/>
    <property type="match status" value="1"/>
</dbReference>
<dbReference type="InterPro" id="IPR004090">
    <property type="entry name" value="Chemotax_Me-accpt_rcpt"/>
</dbReference>
<dbReference type="GO" id="GO:0007165">
    <property type="term" value="P:signal transduction"/>
    <property type="evidence" value="ECO:0007669"/>
    <property type="project" value="UniProtKB-KW"/>
</dbReference>
<dbReference type="RefSeq" id="WP_032552846.1">
    <property type="nucleotide sequence ID" value="NZ_JFFR01000027.1"/>
</dbReference>
<comment type="similarity">
    <text evidence="3">Belongs to the methyl-accepting chemotaxis (MCP) protein family.</text>
</comment>
<dbReference type="AlphaFoldDB" id="A0A066UTL4"/>
<dbReference type="EMBL" id="JFFR01000027">
    <property type="protein sequence ID" value="KDN27479.1"/>
    <property type="molecule type" value="Genomic_DNA"/>
</dbReference>
<feature type="domain" description="Methyl-accepting transducer" evidence="7">
    <location>
        <begin position="442"/>
        <end position="674"/>
    </location>
</feature>
<reference evidence="9 10" key="1">
    <citation type="submission" date="2014-02" db="EMBL/GenBank/DDBJ databases">
        <title>Vibrio fortis Dalian14 Genome Sequencing.</title>
        <authorList>
            <person name="Wang Y."/>
            <person name="Song L."/>
            <person name="Liu G."/>
            <person name="Ding J."/>
        </authorList>
    </citation>
    <scope>NUCLEOTIDE SEQUENCE [LARGE SCALE GENOMIC DNA]</scope>
    <source>
        <strain evidence="9 10">Dalian14</strain>
    </source>
</reference>
<dbReference type="PROSITE" id="PS50885">
    <property type="entry name" value="HAMP"/>
    <property type="match status" value="1"/>
</dbReference>
<feature type="transmembrane region" description="Helical" evidence="6">
    <location>
        <begin position="335"/>
        <end position="353"/>
    </location>
</feature>
<evidence type="ECO:0000256" key="2">
    <source>
        <dbReference type="ARBA" id="ARBA00023224"/>
    </source>
</evidence>
<evidence type="ECO:0000313" key="10">
    <source>
        <dbReference type="Proteomes" id="UP000027219"/>
    </source>
</evidence>
<dbReference type="PROSITE" id="PS50111">
    <property type="entry name" value="CHEMOTAXIS_TRANSDUC_2"/>
    <property type="match status" value="1"/>
</dbReference>
<feature type="domain" description="HAMP" evidence="8">
    <location>
        <begin position="381"/>
        <end position="437"/>
    </location>
</feature>
<dbReference type="GO" id="GO:0016020">
    <property type="term" value="C:membrane"/>
    <property type="evidence" value="ECO:0007669"/>
    <property type="project" value="UniProtKB-SubCell"/>
</dbReference>
<evidence type="ECO:0000256" key="1">
    <source>
        <dbReference type="ARBA" id="ARBA00004370"/>
    </source>
</evidence>
<keyword evidence="10" id="KW-1185">Reference proteome</keyword>
<name>A0A066UTL4_9VIBR</name>
<evidence type="ECO:0000256" key="3">
    <source>
        <dbReference type="ARBA" id="ARBA00029447"/>
    </source>
</evidence>
<dbReference type="PANTHER" id="PTHR32089:SF112">
    <property type="entry name" value="LYSOZYME-LIKE PROTEIN-RELATED"/>
    <property type="match status" value="1"/>
</dbReference>
<dbReference type="GO" id="GO:0004888">
    <property type="term" value="F:transmembrane signaling receptor activity"/>
    <property type="evidence" value="ECO:0007669"/>
    <property type="project" value="InterPro"/>
</dbReference>
<dbReference type="Proteomes" id="UP000027219">
    <property type="component" value="Unassembled WGS sequence"/>
</dbReference>
<evidence type="ECO:0000313" key="9">
    <source>
        <dbReference type="EMBL" id="KDN27479.1"/>
    </source>
</evidence>
<accession>A0A066UTL4</accession>
<proteinExistence type="inferred from homology"/>
<feature type="transmembrane region" description="Helical" evidence="6">
    <location>
        <begin position="359"/>
        <end position="379"/>
    </location>
</feature>
<dbReference type="PRINTS" id="PR00260">
    <property type="entry name" value="CHEMTRNSDUCR"/>
</dbReference>
<dbReference type="SMART" id="SM00304">
    <property type="entry name" value="HAMP"/>
    <property type="match status" value="1"/>
</dbReference>
<keyword evidence="6" id="KW-0472">Membrane</keyword>
<dbReference type="CDD" id="cd18773">
    <property type="entry name" value="PDC1_HK_sensor"/>
    <property type="match status" value="1"/>
</dbReference>
<dbReference type="SUPFAM" id="SSF58104">
    <property type="entry name" value="Methyl-accepting chemotaxis protein (MCP) signaling domain"/>
    <property type="match status" value="1"/>
</dbReference>
<dbReference type="GO" id="GO:0006935">
    <property type="term" value="P:chemotaxis"/>
    <property type="evidence" value="ECO:0007669"/>
    <property type="project" value="InterPro"/>
</dbReference>
<keyword evidence="6" id="KW-0812">Transmembrane</keyword>
<dbReference type="STRING" id="212667.VFDL14_21615"/>
<evidence type="ECO:0000259" key="7">
    <source>
        <dbReference type="PROSITE" id="PS50111"/>
    </source>
</evidence>
<dbReference type="SMART" id="SM00283">
    <property type="entry name" value="MA"/>
    <property type="match status" value="1"/>
</dbReference>
<comment type="subcellular location">
    <subcellularLocation>
        <location evidence="1">Membrane</location>
    </subcellularLocation>
</comment>
<organism evidence="9 10">
    <name type="scientific">Vibrio fortis</name>
    <dbReference type="NCBI Taxonomy" id="212667"/>
    <lineage>
        <taxon>Bacteria</taxon>
        <taxon>Pseudomonadati</taxon>
        <taxon>Pseudomonadota</taxon>
        <taxon>Gammaproteobacteria</taxon>
        <taxon>Vibrionales</taxon>
        <taxon>Vibrionaceae</taxon>
        <taxon>Vibrio</taxon>
    </lineage>
</organism>
<evidence type="ECO:0000256" key="6">
    <source>
        <dbReference type="SAM" id="Phobius"/>
    </source>
</evidence>
<evidence type="ECO:0000256" key="5">
    <source>
        <dbReference type="SAM" id="MobiDB-lite"/>
    </source>
</evidence>
<sequence length="708" mass="78976">MNLTDQERHWLKWFGSTGKIAMRKACFLNRTRTRELEQTFESIAETRVQLLNNWVKNQWDFLEDAALYIASRTEEQTTETLQRLLDRSPDISELAVVDERGIAQASSYSNHVGYTLTDPKALNAGLKKRYLHGPYADERTLSVGASSSSFHDQVTLMFYVPFSREDGKPLCLCGRVPNDVIGDIIQREAGHIYSESGDNYIFMVESNHDPRIEAGVALSRSRFEDNTFSHGENLKQGVNTDWGVVKVQHHTEFEIRFTDPATKQLHPGVRETIKKGNNVFVEYPGYSDYRHIPVIGKGVTFQLDGSPDKFGMMCESDLEEVYRDRSLSYTLSKHFIGSMLFTLFLPLLLTHLFDLSPFIQASLMVVCMLLSLGLFRAFSAKPLVNKMSKMTMVMQTLAEGDGNLSRRLDPSTFSSDELGSLGRWTNSFIDNLDGIISELIHASSEVRQVSESMFRRSVVMNQASVDASHSLHNMLELSQHQQSEITNATVSATQMDTVMKHAVESAEEEYKQAAQGMESVRHIVESSATSVNEVNNEMSKVSDIINIITDITAQTNLLALNAAIESARAGEHGRGFSVVASEVRTLADRTSQAANHIGDLMKELHAKSRSAVASMEQGVENVSRGNLMVDSSARSEQMRVAVAELFATMSKLDENSQENGHTADKAQRSISDLQTSTQQLARRVTLMGNALGRLEQLIGRFEVSKKAA</sequence>
<keyword evidence="6" id="KW-1133">Transmembrane helix</keyword>
<protein>
    <submittedName>
        <fullName evidence="9">Chemotaxis protein</fullName>
    </submittedName>
</protein>
<feature type="region of interest" description="Disordered" evidence="5">
    <location>
        <begin position="654"/>
        <end position="674"/>
    </location>
</feature>
<dbReference type="PANTHER" id="PTHR32089">
    <property type="entry name" value="METHYL-ACCEPTING CHEMOTAXIS PROTEIN MCPB"/>
    <property type="match status" value="1"/>
</dbReference>
<gene>
    <name evidence="9" type="ORF">VFDL14_21615</name>
</gene>
<evidence type="ECO:0000256" key="4">
    <source>
        <dbReference type="PROSITE-ProRule" id="PRU00284"/>
    </source>
</evidence>
<dbReference type="OrthoDB" id="2489132at2"/>
<dbReference type="CDD" id="cd06225">
    <property type="entry name" value="HAMP"/>
    <property type="match status" value="1"/>
</dbReference>
<evidence type="ECO:0000259" key="8">
    <source>
        <dbReference type="PROSITE" id="PS50885"/>
    </source>
</evidence>
<dbReference type="Gene3D" id="3.30.450.20">
    <property type="entry name" value="PAS domain"/>
    <property type="match status" value="1"/>
</dbReference>
<keyword evidence="2 4" id="KW-0807">Transducer</keyword>
<dbReference type="Pfam" id="PF00015">
    <property type="entry name" value="MCPsignal"/>
    <property type="match status" value="1"/>
</dbReference>
<dbReference type="InterPro" id="IPR003660">
    <property type="entry name" value="HAMP_dom"/>
</dbReference>
<dbReference type="InterPro" id="IPR004089">
    <property type="entry name" value="MCPsignal_dom"/>
</dbReference>